<dbReference type="SMART" id="SM00530">
    <property type="entry name" value="HTH_XRE"/>
    <property type="match status" value="1"/>
</dbReference>
<dbReference type="SUPFAM" id="SSF47413">
    <property type="entry name" value="lambda repressor-like DNA-binding domains"/>
    <property type="match status" value="1"/>
</dbReference>
<evidence type="ECO:0000259" key="1">
    <source>
        <dbReference type="PROSITE" id="PS50943"/>
    </source>
</evidence>
<organism evidence="2">
    <name type="scientific">human gut metagenome</name>
    <dbReference type="NCBI Taxonomy" id="408170"/>
    <lineage>
        <taxon>unclassified sequences</taxon>
        <taxon>metagenomes</taxon>
        <taxon>organismal metagenomes</taxon>
    </lineage>
</organism>
<proteinExistence type="predicted"/>
<dbReference type="EMBL" id="AJWY01002981">
    <property type="protein sequence ID" value="EKC76768.1"/>
    <property type="molecule type" value="Genomic_DNA"/>
</dbReference>
<evidence type="ECO:0000313" key="2">
    <source>
        <dbReference type="EMBL" id="EKC76768.1"/>
    </source>
</evidence>
<dbReference type="Gene3D" id="1.10.260.40">
    <property type="entry name" value="lambda repressor-like DNA-binding domains"/>
    <property type="match status" value="1"/>
</dbReference>
<protein>
    <submittedName>
        <fullName evidence="2">Transcriptional regulator, XRE family</fullName>
    </submittedName>
</protein>
<sequence>MKNNSCYNEHEEYFTEGVEMQNVQLVNARKASNMTQVEVASRCGVTVRAYQHYEAGQQTPSVTTAIRIADALGVEDVRALFG</sequence>
<comment type="caution">
    <text evidence="2">The sequence shown here is derived from an EMBL/GenBank/DDBJ whole genome shotgun (WGS) entry which is preliminary data.</text>
</comment>
<dbReference type="GO" id="GO:0003677">
    <property type="term" value="F:DNA binding"/>
    <property type="evidence" value="ECO:0007669"/>
    <property type="project" value="InterPro"/>
</dbReference>
<dbReference type="AlphaFoldDB" id="K1U3G0"/>
<reference evidence="2" key="1">
    <citation type="journal article" date="2013" name="Environ. Microbiol.">
        <title>Microbiota from the distal guts of lean and obese adolescents exhibit partial functional redundancy besides clear differences in community structure.</title>
        <authorList>
            <person name="Ferrer M."/>
            <person name="Ruiz A."/>
            <person name="Lanza F."/>
            <person name="Haange S.B."/>
            <person name="Oberbach A."/>
            <person name="Till H."/>
            <person name="Bargiela R."/>
            <person name="Campoy C."/>
            <person name="Segura M.T."/>
            <person name="Richter M."/>
            <person name="von Bergen M."/>
            <person name="Seifert J."/>
            <person name="Suarez A."/>
        </authorList>
    </citation>
    <scope>NUCLEOTIDE SEQUENCE</scope>
</reference>
<feature type="domain" description="HTH cro/C1-type" evidence="1">
    <location>
        <begin position="25"/>
        <end position="80"/>
    </location>
</feature>
<dbReference type="Pfam" id="PF01381">
    <property type="entry name" value="HTH_3"/>
    <property type="match status" value="1"/>
</dbReference>
<accession>K1U3G0</accession>
<dbReference type="InterPro" id="IPR010982">
    <property type="entry name" value="Lambda_DNA-bd_dom_sf"/>
</dbReference>
<dbReference type="PROSITE" id="PS50943">
    <property type="entry name" value="HTH_CROC1"/>
    <property type="match status" value="1"/>
</dbReference>
<dbReference type="InterPro" id="IPR001387">
    <property type="entry name" value="Cro/C1-type_HTH"/>
</dbReference>
<gene>
    <name evidence="2" type="ORF">LEA_04536</name>
</gene>
<name>K1U3G0_9ZZZZ</name>
<dbReference type="CDD" id="cd00093">
    <property type="entry name" value="HTH_XRE"/>
    <property type="match status" value="1"/>
</dbReference>